<dbReference type="PANTHER" id="PTHR30385:SF4">
    <property type="entry name" value="RNA POLYMERASE SIGMA-E FACTOR"/>
    <property type="match status" value="1"/>
</dbReference>
<dbReference type="Proteomes" id="UP001291653">
    <property type="component" value="Unassembled WGS sequence"/>
</dbReference>
<feature type="domain" description="RNA polymerase sigma-70 region 3" evidence="6">
    <location>
        <begin position="118"/>
        <end position="179"/>
    </location>
</feature>
<keyword evidence="1" id="KW-0805">Transcription regulation</keyword>
<dbReference type="EMBL" id="BSBI01000001">
    <property type="protein sequence ID" value="GLF93065.1"/>
    <property type="molecule type" value="Genomic_DNA"/>
</dbReference>
<dbReference type="Gene3D" id="1.20.120.1810">
    <property type="match status" value="1"/>
</dbReference>
<accession>A0ABQ5NSE4</accession>
<dbReference type="InterPro" id="IPR007627">
    <property type="entry name" value="RNA_pol_sigma70_r2"/>
</dbReference>
<reference evidence="9 10" key="1">
    <citation type="submission" date="2022-10" db="EMBL/GenBank/DDBJ databases">
        <title>Draft genome sequence of Streptomyces sp. YSPA8.</title>
        <authorList>
            <person name="Moriuchi R."/>
            <person name="Dohra H."/>
            <person name="Yamamura H."/>
            <person name="Kodani S."/>
        </authorList>
    </citation>
    <scope>NUCLEOTIDE SEQUENCE [LARGE SCALE GENOMIC DNA]</scope>
    <source>
        <strain evidence="9 10">YSPA8</strain>
    </source>
</reference>
<dbReference type="InterPro" id="IPR014284">
    <property type="entry name" value="RNA_pol_sigma-70_dom"/>
</dbReference>
<evidence type="ECO:0000259" key="8">
    <source>
        <dbReference type="Pfam" id="PF04545"/>
    </source>
</evidence>
<dbReference type="PANTHER" id="PTHR30385">
    <property type="entry name" value="SIGMA FACTOR F FLAGELLAR"/>
    <property type="match status" value="1"/>
</dbReference>
<keyword evidence="10" id="KW-1185">Reference proteome</keyword>
<comment type="caution">
    <text evidence="9">The sequence shown here is derived from an EMBL/GenBank/DDBJ whole genome shotgun (WGS) entry which is preliminary data.</text>
</comment>
<evidence type="ECO:0000256" key="1">
    <source>
        <dbReference type="ARBA" id="ARBA00023015"/>
    </source>
</evidence>
<keyword evidence="3" id="KW-0238">DNA-binding</keyword>
<dbReference type="Gene3D" id="1.20.140.160">
    <property type="match status" value="1"/>
</dbReference>
<evidence type="ECO:0000256" key="2">
    <source>
        <dbReference type="ARBA" id="ARBA00023082"/>
    </source>
</evidence>
<evidence type="ECO:0000313" key="10">
    <source>
        <dbReference type="Proteomes" id="UP001291653"/>
    </source>
</evidence>
<sequence length="262" mass="28961">MSANRGRHPHHDAPDTGDELRRLAGLPDGPERDGLREEVVRAWLPMAHRIAGRYRDRGEALDDLRQVAAVGLVKAVDHFDPGRGAAFESYAVPTITGEVRRHFRDHTWCLRVPRRTQELRGRVRAVYQELSQSGREPSVTEIAERAALEVAEVREGLSALHAHTALSLDAELAPGADGGSATLADTLGAPDPALETVVEREAVKRLIGDLTERERRILYLRFFRGMTQSRIAEEFGISQMHVSRLLSSTCARLRSRVTAGAA</sequence>
<organism evidence="9 10">
    <name type="scientific">Streptomyces yaizuensis</name>
    <dbReference type="NCBI Taxonomy" id="2989713"/>
    <lineage>
        <taxon>Bacteria</taxon>
        <taxon>Bacillati</taxon>
        <taxon>Actinomycetota</taxon>
        <taxon>Actinomycetes</taxon>
        <taxon>Kitasatosporales</taxon>
        <taxon>Streptomycetaceae</taxon>
        <taxon>Streptomyces</taxon>
    </lineage>
</organism>
<evidence type="ECO:0000313" key="9">
    <source>
        <dbReference type="EMBL" id="GLF93065.1"/>
    </source>
</evidence>
<dbReference type="CDD" id="cd06171">
    <property type="entry name" value="Sigma70_r4"/>
    <property type="match status" value="1"/>
</dbReference>
<feature type="domain" description="RNA polymerase sigma-70 region 2" evidence="7">
    <location>
        <begin position="40"/>
        <end position="108"/>
    </location>
</feature>
<feature type="compositionally biased region" description="Basic and acidic residues" evidence="5">
    <location>
        <begin position="11"/>
        <end position="22"/>
    </location>
</feature>
<feature type="region of interest" description="Disordered" evidence="5">
    <location>
        <begin position="1"/>
        <end position="32"/>
    </location>
</feature>
<protein>
    <submittedName>
        <fullName evidence="9">SigB/SigF/SigG family RNA polymerase sigma factor</fullName>
    </submittedName>
</protein>
<dbReference type="InterPro" id="IPR014322">
    <property type="entry name" value="RNA_pol_sigma-B/F/G"/>
</dbReference>
<evidence type="ECO:0000256" key="5">
    <source>
        <dbReference type="SAM" id="MobiDB-lite"/>
    </source>
</evidence>
<dbReference type="InterPro" id="IPR000943">
    <property type="entry name" value="RNA_pol_sigma70"/>
</dbReference>
<feature type="compositionally biased region" description="Basic residues" evidence="5">
    <location>
        <begin position="1"/>
        <end position="10"/>
    </location>
</feature>
<dbReference type="InterPro" id="IPR013325">
    <property type="entry name" value="RNA_pol_sigma_r2"/>
</dbReference>
<dbReference type="SUPFAM" id="SSF88659">
    <property type="entry name" value="Sigma3 and sigma4 domains of RNA polymerase sigma factors"/>
    <property type="match status" value="2"/>
</dbReference>
<dbReference type="InterPro" id="IPR007624">
    <property type="entry name" value="RNA_pol_sigma70_r3"/>
</dbReference>
<evidence type="ECO:0000256" key="3">
    <source>
        <dbReference type="ARBA" id="ARBA00023125"/>
    </source>
</evidence>
<dbReference type="NCBIfam" id="TIGR02937">
    <property type="entry name" value="sigma70-ECF"/>
    <property type="match status" value="1"/>
</dbReference>
<proteinExistence type="predicted"/>
<dbReference type="RefSeq" id="WP_323445172.1">
    <property type="nucleotide sequence ID" value="NZ_BSBI01000001.1"/>
</dbReference>
<dbReference type="InterPro" id="IPR013324">
    <property type="entry name" value="RNA_pol_sigma_r3/r4-like"/>
</dbReference>
<gene>
    <name evidence="9" type="ORF">SYYSPA8_02230</name>
</gene>
<dbReference type="SUPFAM" id="SSF88946">
    <property type="entry name" value="Sigma2 domain of RNA polymerase sigma factors"/>
    <property type="match status" value="1"/>
</dbReference>
<evidence type="ECO:0000259" key="7">
    <source>
        <dbReference type="Pfam" id="PF04542"/>
    </source>
</evidence>
<dbReference type="PRINTS" id="PR00046">
    <property type="entry name" value="SIGMA70FCT"/>
</dbReference>
<dbReference type="Pfam" id="PF04542">
    <property type="entry name" value="Sigma70_r2"/>
    <property type="match status" value="1"/>
</dbReference>
<dbReference type="InterPro" id="IPR007630">
    <property type="entry name" value="RNA_pol_sigma70_r4"/>
</dbReference>
<keyword evidence="2" id="KW-0731">Sigma factor</keyword>
<feature type="domain" description="RNA polymerase sigma-70 region 4" evidence="8">
    <location>
        <begin position="207"/>
        <end position="254"/>
    </location>
</feature>
<dbReference type="Pfam" id="PF04539">
    <property type="entry name" value="Sigma70_r3"/>
    <property type="match status" value="1"/>
</dbReference>
<evidence type="ECO:0000256" key="4">
    <source>
        <dbReference type="ARBA" id="ARBA00023163"/>
    </source>
</evidence>
<dbReference type="Pfam" id="PF04545">
    <property type="entry name" value="Sigma70_r4"/>
    <property type="match status" value="1"/>
</dbReference>
<dbReference type="NCBIfam" id="TIGR02980">
    <property type="entry name" value="SigBFG"/>
    <property type="match status" value="1"/>
</dbReference>
<evidence type="ECO:0000259" key="6">
    <source>
        <dbReference type="Pfam" id="PF04539"/>
    </source>
</evidence>
<keyword evidence="4" id="KW-0804">Transcription</keyword>
<name>A0ABQ5NSE4_9ACTN</name>